<accession>A0A2P6THU5</accession>
<dbReference type="EMBL" id="LHPG02000015">
    <property type="protein sequence ID" value="PRW33862.1"/>
    <property type="molecule type" value="Genomic_DNA"/>
</dbReference>
<feature type="compositionally biased region" description="Low complexity" evidence="1">
    <location>
        <begin position="461"/>
        <end position="477"/>
    </location>
</feature>
<reference evidence="3 4" key="1">
    <citation type="journal article" date="2018" name="Plant J.">
        <title>Genome sequences of Chlorella sorokiniana UTEX 1602 and Micractinium conductrix SAG 241.80: implications to maltose excretion by a green alga.</title>
        <authorList>
            <person name="Arriola M.B."/>
            <person name="Velmurugan N."/>
            <person name="Zhang Y."/>
            <person name="Plunkett M.H."/>
            <person name="Hondzo H."/>
            <person name="Barney B.M."/>
        </authorList>
    </citation>
    <scope>NUCLEOTIDE SEQUENCE [LARGE SCALE GENOMIC DNA]</scope>
    <source>
        <strain evidence="4">UTEX 1602</strain>
    </source>
</reference>
<keyword evidence="2" id="KW-1133">Transmembrane helix</keyword>
<dbReference type="OrthoDB" id="513049at2759"/>
<dbReference type="Proteomes" id="UP000239899">
    <property type="component" value="Unassembled WGS sequence"/>
</dbReference>
<name>A0A2P6THU5_CHLSO</name>
<evidence type="ECO:0000256" key="1">
    <source>
        <dbReference type="SAM" id="MobiDB-lite"/>
    </source>
</evidence>
<keyword evidence="4" id="KW-1185">Reference proteome</keyword>
<feature type="transmembrane region" description="Helical" evidence="2">
    <location>
        <begin position="281"/>
        <end position="298"/>
    </location>
</feature>
<feature type="transmembrane region" description="Helical" evidence="2">
    <location>
        <begin position="31"/>
        <end position="48"/>
    </location>
</feature>
<keyword evidence="2" id="KW-0472">Membrane</keyword>
<organism evidence="3 4">
    <name type="scientific">Chlorella sorokiniana</name>
    <name type="common">Freshwater green alga</name>
    <dbReference type="NCBI Taxonomy" id="3076"/>
    <lineage>
        <taxon>Eukaryota</taxon>
        <taxon>Viridiplantae</taxon>
        <taxon>Chlorophyta</taxon>
        <taxon>core chlorophytes</taxon>
        <taxon>Trebouxiophyceae</taxon>
        <taxon>Chlorellales</taxon>
        <taxon>Chlorellaceae</taxon>
        <taxon>Chlorella clade</taxon>
        <taxon>Chlorella</taxon>
    </lineage>
</organism>
<evidence type="ECO:0000313" key="4">
    <source>
        <dbReference type="Proteomes" id="UP000239899"/>
    </source>
</evidence>
<comment type="caution">
    <text evidence="3">The sequence shown here is derived from an EMBL/GenBank/DDBJ whole genome shotgun (WGS) entry which is preliminary data.</text>
</comment>
<evidence type="ECO:0000256" key="2">
    <source>
        <dbReference type="SAM" id="Phobius"/>
    </source>
</evidence>
<gene>
    <name evidence="3" type="ORF">C2E21_7338</name>
</gene>
<proteinExistence type="predicted"/>
<feature type="region of interest" description="Disordered" evidence="1">
    <location>
        <begin position="493"/>
        <end position="542"/>
    </location>
</feature>
<feature type="transmembrane region" description="Helical" evidence="2">
    <location>
        <begin position="54"/>
        <end position="75"/>
    </location>
</feature>
<protein>
    <submittedName>
        <fullName evidence="3">Uncharacterized protein</fullName>
    </submittedName>
</protein>
<evidence type="ECO:0000313" key="3">
    <source>
        <dbReference type="EMBL" id="PRW33862.1"/>
    </source>
</evidence>
<feature type="transmembrane region" description="Helical" evidence="2">
    <location>
        <begin position="118"/>
        <end position="140"/>
    </location>
</feature>
<feature type="region of interest" description="Disordered" evidence="1">
    <location>
        <begin position="452"/>
        <end position="477"/>
    </location>
</feature>
<feature type="transmembrane region" description="Helical" evidence="2">
    <location>
        <begin position="340"/>
        <end position="363"/>
    </location>
</feature>
<keyword evidence="2" id="KW-0812">Transmembrane</keyword>
<sequence>MRADLAFESAELEAQFSKLQTERNLRLTKQFHIARALAWAAILLRVLASEEHDVVGWLALGTLSSLAPAFINRLLPDRVYRRWRIPIQVADNVLQVLLGCYVHHTIYPSPNNAQPSAFQMVAVMLTGNGVAWLLFCSLWGSLPFRYALPQQAGLTILLLLFNTRLCQQNVAVQLAYTALQSNLAHRAQLLLGPLLNLPSFQSFSHYYEAGRSCSAAVLAAPQSAREAVRQACIAAAGPVAAPAAAAAGEAAAAAAGAAAAAVGPQSAAALGAELCMRYQPASLLLLGFILPTACIFFWELRMRRAMLAQHMAAAAEGRTNGRAAGGALEESEHVPGFVEYLYFAVPALAAMWTFAALAIAALLSLRGSSSSTVVASTTGGQQTAEEAAAPVRRRAALIDACTSPLALLASPFVRSRRQSGEGLVRIPKEEAAQHPGQQAGQQEVQGSLAALQGGSYGQQGGSPQLQQGQLGSSFGSLAPAPAGWTRDAWGRLQRLSGGGGGTWGGKPAVQHPPPFGFGGATAAPYSLPGTAYRPYSRQYSEE</sequence>
<dbReference type="AlphaFoldDB" id="A0A2P6THU5"/>